<evidence type="ECO:0000256" key="2">
    <source>
        <dbReference type="SAM" id="SignalP"/>
    </source>
</evidence>
<reference evidence="4 5" key="1">
    <citation type="submission" date="2015-09" db="EMBL/GenBank/DDBJ databases">
        <title>Identification and resolution of microdiversity through metagenomic sequencing of parallel consortia.</title>
        <authorList>
            <person name="Nelson W.C."/>
            <person name="Romine M.F."/>
            <person name="Lindemann S.R."/>
        </authorList>
    </citation>
    <scope>NUCLEOTIDE SEQUENCE [LARGE SCALE GENOMIC DNA]</scope>
    <source>
        <strain evidence="4">HL-55</strain>
    </source>
</reference>
<organism evidence="4 5">
    <name type="scientific">Marinobacter excellens HL-55</name>
    <dbReference type="NCBI Taxonomy" id="1305731"/>
    <lineage>
        <taxon>Bacteria</taxon>
        <taxon>Pseudomonadati</taxon>
        <taxon>Pseudomonadota</taxon>
        <taxon>Gammaproteobacteria</taxon>
        <taxon>Pseudomonadales</taxon>
        <taxon>Marinobacteraceae</taxon>
        <taxon>Marinobacter</taxon>
    </lineage>
</organism>
<dbReference type="InterPro" id="IPR014755">
    <property type="entry name" value="Cu-Rt/internalin_Ig-like"/>
</dbReference>
<feature type="chain" id="PRO_5006148472" evidence="2">
    <location>
        <begin position="17"/>
        <end position="1044"/>
    </location>
</feature>
<evidence type="ECO:0000256" key="1">
    <source>
        <dbReference type="ARBA" id="ARBA00022729"/>
    </source>
</evidence>
<name>A0A0P8BK53_9GAMM</name>
<dbReference type="EMBL" id="LJZQ01000012">
    <property type="protein sequence ID" value="KPQ28755.1"/>
    <property type="molecule type" value="Genomic_DNA"/>
</dbReference>
<dbReference type="PROSITE" id="PS51257">
    <property type="entry name" value="PROKAR_LIPOPROTEIN"/>
    <property type="match status" value="1"/>
</dbReference>
<gene>
    <name evidence="4" type="ORF">HLUCCX14_09635</name>
</gene>
<sequence length="1044" mass="112048">MKRSIMAMALATSVLAGCGGDEQTVNRSEVTKADLYFSYPMAGQAAVATSTPIFLRFTQGIATPESELASSLQLESEHGDTVTLTDAKMTAENRGVALRPAQALLPGTRYTLITNGLKAGSDLVTLPNGGIEFTTAPATSGPLLNRAEGTGFDLARVIPSGDDRYPAADLSVLRIQFTEPVDEQTLRYGDTIALLDSQDEPVAAELYVSGHRVTIDPESDLDPNQTYSLHLSDDIRSMLAQAPLNLSDDSLLTIRPLDSRSPKGERERMPQTATTTLGDLSLSGEGFNSVGLRSVLLGQDNSTRAQGTVFAELGYIPRFDANKQSVPLRIDRGTLMTGSNVDVNVAGALPAGFSSEAIKVRFLSDANGFLMANSYTDDENAPRMIELFIDMALNTGDTIANAALAQELLHVHLVGTAIVEEGTLTIEAVGVIEPDVMGVDVASGLISFRLEGYRNPDDAPAAGNFADTQAPFIKSWVPGEEAADTLRPGDPLIIYFSEPLLPGTVNRDTVKLFGGGNELNTERSLNGSVLVVRPEEALAHGIEYNLTLENIKDTSGLSLGSTTLNFNLAPTLPGTPEDQSPLVLATIPGFPCTKTGINLSQGHQGRCAGGKTTDDLLPIPEYASHKPLVVRFSQNIHPETLIPGVNFSVEMLQNGLWQPVPAGDYDIRREPRSLVITPVVGWEPNTQYRYTLNSSEAIRSAINDINPNLGLPLQTELLTQGTRNRNNRTFGGEALVNHFVAVAGSPQTVSLPLRNLPTADANSDLTFQKDIEQGATADETLPNSAGLKANGVSPLNSSTVVENANIGCAVGVDCDRDQSIYLTAMLDTLVYGNPLNNDNGPQVPVDIYPSLLATTSSSVWVRIDTSFIDAFPDFILSVDLSPNEEIPTGPMLMRIRYDDDSEVGRIPPKGFIFNDENGQLTFETVLNVYLDAPYLNPSIGPANLSHNLRSYEINNLRMRGPITFLDDGRMQISLSNIEAVPINVDVRGTIEISGQNTGGLCGIWPFTSICGGIANVAVDANSRIHLEIPPGKLNLNYLSPYTQN</sequence>
<feature type="domain" description="SbsA Ig-like" evidence="3">
    <location>
        <begin position="36"/>
        <end position="119"/>
    </location>
</feature>
<protein>
    <submittedName>
        <fullName evidence="4">Bacterial Ig-like domain</fullName>
    </submittedName>
</protein>
<evidence type="ECO:0000313" key="5">
    <source>
        <dbReference type="Proteomes" id="UP000050416"/>
    </source>
</evidence>
<dbReference type="InterPro" id="IPR032812">
    <property type="entry name" value="SbsA_Ig"/>
</dbReference>
<evidence type="ECO:0000313" key="4">
    <source>
        <dbReference type="EMBL" id="KPQ28755.1"/>
    </source>
</evidence>
<dbReference type="Gene3D" id="2.60.40.1220">
    <property type="match status" value="1"/>
</dbReference>
<feature type="signal peptide" evidence="2">
    <location>
        <begin position="1"/>
        <end position="16"/>
    </location>
</feature>
<evidence type="ECO:0000259" key="3">
    <source>
        <dbReference type="Pfam" id="PF13205"/>
    </source>
</evidence>
<feature type="domain" description="SbsA Ig-like" evidence="3">
    <location>
        <begin position="467"/>
        <end position="566"/>
    </location>
</feature>
<accession>A0A0P8BK53</accession>
<comment type="caution">
    <text evidence="4">The sequence shown here is derived from an EMBL/GenBank/DDBJ whole genome shotgun (WGS) entry which is preliminary data.</text>
</comment>
<dbReference type="AlphaFoldDB" id="A0A0P8BK53"/>
<feature type="domain" description="SbsA Ig-like" evidence="3">
    <location>
        <begin position="173"/>
        <end position="238"/>
    </location>
</feature>
<dbReference type="PATRIC" id="fig|1305731.5.peg.271"/>
<dbReference type="OrthoDB" id="6716594at2"/>
<keyword evidence="1 2" id="KW-0732">Signal</keyword>
<dbReference type="Pfam" id="PF13205">
    <property type="entry name" value="Big_5"/>
    <property type="match status" value="3"/>
</dbReference>
<proteinExistence type="predicted"/>
<dbReference type="Proteomes" id="UP000050416">
    <property type="component" value="Unassembled WGS sequence"/>
</dbReference>
<dbReference type="STRING" id="1305731.GCA_000934705_02520"/>